<proteinExistence type="predicted"/>
<sequence length="289" mass="31688">MATYSAPAARLLTLCENGEHEQLLSLLQDNATLRTVFSREAVDNYPNTIFAGVTQEYLIFERMLAAASRGGQVDLLSALLDFGQRHGVAAPYMVTTGVVSAALHQVTDSLGLLLALQRVEPEVFSIRLPMGHHILETVCLGSKREPRVRLPLLRHMMDMGIDPNMRLYLHGNKPGVLLYKASRFACVEMVECLLQHGAIIAKSKAQRAAARFGRVDVLEALLRYGADLNECSEAKDMDGPAGAALHVAAANSQAEAVRWLVENGADSMQENCNRLTPRNLLSKEINKII</sequence>
<evidence type="ECO:0000256" key="1">
    <source>
        <dbReference type="ARBA" id="ARBA00022737"/>
    </source>
</evidence>
<gene>
    <name evidence="4" type="ORF">BU26DRAFT_598847</name>
</gene>
<name>A0A6A6J3L6_9PLEO</name>
<keyword evidence="1" id="KW-0677">Repeat</keyword>
<dbReference type="InterPro" id="IPR051165">
    <property type="entry name" value="Multifunctional_ANK_Repeat"/>
</dbReference>
<keyword evidence="2 3" id="KW-0040">ANK repeat</keyword>
<reference evidence="4" key="1">
    <citation type="journal article" date="2020" name="Stud. Mycol.">
        <title>101 Dothideomycetes genomes: a test case for predicting lifestyles and emergence of pathogens.</title>
        <authorList>
            <person name="Haridas S."/>
            <person name="Albert R."/>
            <person name="Binder M."/>
            <person name="Bloem J."/>
            <person name="Labutti K."/>
            <person name="Salamov A."/>
            <person name="Andreopoulos B."/>
            <person name="Baker S."/>
            <person name="Barry K."/>
            <person name="Bills G."/>
            <person name="Bluhm B."/>
            <person name="Cannon C."/>
            <person name="Castanera R."/>
            <person name="Culley D."/>
            <person name="Daum C."/>
            <person name="Ezra D."/>
            <person name="Gonzalez J."/>
            <person name="Henrissat B."/>
            <person name="Kuo A."/>
            <person name="Liang C."/>
            <person name="Lipzen A."/>
            <person name="Lutzoni F."/>
            <person name="Magnuson J."/>
            <person name="Mondo S."/>
            <person name="Nolan M."/>
            <person name="Ohm R."/>
            <person name="Pangilinan J."/>
            <person name="Park H.-J."/>
            <person name="Ramirez L."/>
            <person name="Alfaro M."/>
            <person name="Sun H."/>
            <person name="Tritt A."/>
            <person name="Yoshinaga Y."/>
            <person name="Zwiers L.-H."/>
            <person name="Turgeon B."/>
            <person name="Goodwin S."/>
            <person name="Spatafora J."/>
            <person name="Crous P."/>
            <person name="Grigoriev I."/>
        </authorList>
    </citation>
    <scope>NUCLEOTIDE SEQUENCE</scope>
    <source>
        <strain evidence="4">CBS 122368</strain>
    </source>
</reference>
<dbReference type="PROSITE" id="PS50088">
    <property type="entry name" value="ANK_REPEAT"/>
    <property type="match status" value="1"/>
</dbReference>
<dbReference type="PANTHER" id="PTHR24123">
    <property type="entry name" value="ANKYRIN REPEAT-CONTAINING"/>
    <property type="match status" value="1"/>
</dbReference>
<organism evidence="4 5">
    <name type="scientific">Trematosphaeria pertusa</name>
    <dbReference type="NCBI Taxonomy" id="390896"/>
    <lineage>
        <taxon>Eukaryota</taxon>
        <taxon>Fungi</taxon>
        <taxon>Dikarya</taxon>
        <taxon>Ascomycota</taxon>
        <taxon>Pezizomycotina</taxon>
        <taxon>Dothideomycetes</taxon>
        <taxon>Pleosporomycetidae</taxon>
        <taxon>Pleosporales</taxon>
        <taxon>Massarineae</taxon>
        <taxon>Trematosphaeriaceae</taxon>
        <taxon>Trematosphaeria</taxon>
    </lineage>
</organism>
<dbReference type="RefSeq" id="XP_033691077.1">
    <property type="nucleotide sequence ID" value="XM_033835058.1"/>
</dbReference>
<keyword evidence="5" id="KW-1185">Reference proteome</keyword>
<protein>
    <submittedName>
        <fullName evidence="4">Ankyrin</fullName>
    </submittedName>
</protein>
<dbReference type="GeneID" id="54588388"/>
<dbReference type="EMBL" id="ML987189">
    <property type="protein sequence ID" value="KAF2256073.1"/>
    <property type="molecule type" value="Genomic_DNA"/>
</dbReference>
<evidence type="ECO:0000256" key="3">
    <source>
        <dbReference type="PROSITE-ProRule" id="PRU00023"/>
    </source>
</evidence>
<dbReference type="SUPFAM" id="SSF48403">
    <property type="entry name" value="Ankyrin repeat"/>
    <property type="match status" value="1"/>
</dbReference>
<dbReference type="InterPro" id="IPR036770">
    <property type="entry name" value="Ankyrin_rpt-contain_sf"/>
</dbReference>
<dbReference type="Gene3D" id="1.25.40.20">
    <property type="entry name" value="Ankyrin repeat-containing domain"/>
    <property type="match status" value="2"/>
</dbReference>
<dbReference type="Proteomes" id="UP000800094">
    <property type="component" value="Unassembled WGS sequence"/>
</dbReference>
<dbReference type="AlphaFoldDB" id="A0A6A6J3L6"/>
<accession>A0A6A6J3L6</accession>
<dbReference type="PANTHER" id="PTHR24123:SF33">
    <property type="entry name" value="PROTEIN HOS4"/>
    <property type="match status" value="1"/>
</dbReference>
<dbReference type="Pfam" id="PF12796">
    <property type="entry name" value="Ank_2"/>
    <property type="match status" value="1"/>
</dbReference>
<feature type="repeat" description="ANK" evidence="3">
    <location>
        <begin position="240"/>
        <end position="272"/>
    </location>
</feature>
<dbReference type="OrthoDB" id="5369447at2759"/>
<evidence type="ECO:0000313" key="4">
    <source>
        <dbReference type="EMBL" id="KAF2256073.1"/>
    </source>
</evidence>
<dbReference type="PROSITE" id="PS50297">
    <property type="entry name" value="ANK_REP_REGION"/>
    <property type="match status" value="1"/>
</dbReference>
<evidence type="ECO:0000313" key="5">
    <source>
        <dbReference type="Proteomes" id="UP000800094"/>
    </source>
</evidence>
<dbReference type="InterPro" id="IPR002110">
    <property type="entry name" value="Ankyrin_rpt"/>
</dbReference>
<evidence type="ECO:0000256" key="2">
    <source>
        <dbReference type="ARBA" id="ARBA00023043"/>
    </source>
</evidence>